<dbReference type="SMART" id="SM00797">
    <property type="entry name" value="AHS2"/>
    <property type="match status" value="1"/>
</dbReference>
<proteinExistence type="predicted"/>
<feature type="domain" description="Carboxyltransferase" evidence="4">
    <location>
        <begin position="24"/>
        <end position="320"/>
    </location>
</feature>
<evidence type="ECO:0000256" key="3">
    <source>
        <dbReference type="ARBA" id="ARBA00022840"/>
    </source>
</evidence>
<evidence type="ECO:0000256" key="1">
    <source>
        <dbReference type="ARBA" id="ARBA00022741"/>
    </source>
</evidence>
<protein>
    <submittedName>
        <fullName evidence="5">Antagonist of KipI</fullName>
    </submittedName>
</protein>
<dbReference type="SUPFAM" id="SSF50891">
    <property type="entry name" value="Cyclophilin-like"/>
    <property type="match status" value="1"/>
</dbReference>
<evidence type="ECO:0000313" key="6">
    <source>
        <dbReference type="Proteomes" id="UP000559117"/>
    </source>
</evidence>
<dbReference type="Proteomes" id="UP000559117">
    <property type="component" value="Unassembled WGS sequence"/>
</dbReference>
<comment type="caution">
    <text evidence="5">The sequence shown here is derived from an EMBL/GenBank/DDBJ whole genome shotgun (WGS) entry which is preliminary data.</text>
</comment>
<dbReference type="InterPro" id="IPR052708">
    <property type="entry name" value="PxpC"/>
</dbReference>
<dbReference type="GO" id="GO:0016787">
    <property type="term" value="F:hydrolase activity"/>
    <property type="evidence" value="ECO:0007669"/>
    <property type="project" value="UniProtKB-KW"/>
</dbReference>
<dbReference type="NCBIfam" id="TIGR00724">
    <property type="entry name" value="urea_amlyse_rel"/>
    <property type="match status" value="1"/>
</dbReference>
<dbReference type="Gene3D" id="2.40.100.10">
    <property type="entry name" value="Cyclophilin-like"/>
    <property type="match status" value="1"/>
</dbReference>
<evidence type="ECO:0000313" key="5">
    <source>
        <dbReference type="EMBL" id="MBB5336973.1"/>
    </source>
</evidence>
<keyword evidence="2" id="KW-0378">Hydrolase</keyword>
<dbReference type="Pfam" id="PF02626">
    <property type="entry name" value="CT_A_B"/>
    <property type="match status" value="1"/>
</dbReference>
<dbReference type="AlphaFoldDB" id="A0A840UVQ3"/>
<accession>A0A840UVQ3</accession>
<dbReference type="InterPro" id="IPR003778">
    <property type="entry name" value="CT_A_B"/>
</dbReference>
<evidence type="ECO:0000259" key="4">
    <source>
        <dbReference type="SMART" id="SM00797"/>
    </source>
</evidence>
<name>A0A840UVQ3_9FIRM</name>
<dbReference type="InterPro" id="IPR029000">
    <property type="entry name" value="Cyclophilin-like_dom_sf"/>
</dbReference>
<dbReference type="PANTHER" id="PTHR43309">
    <property type="entry name" value="5-OXOPROLINASE SUBUNIT C"/>
    <property type="match status" value="1"/>
</dbReference>
<organism evidence="5 6">
    <name type="scientific">Pectinatus brassicae</name>
    <dbReference type="NCBI Taxonomy" id="862415"/>
    <lineage>
        <taxon>Bacteria</taxon>
        <taxon>Bacillati</taxon>
        <taxon>Bacillota</taxon>
        <taxon>Negativicutes</taxon>
        <taxon>Selenomonadales</taxon>
        <taxon>Selenomonadaceae</taxon>
        <taxon>Pectinatus</taxon>
    </lineage>
</organism>
<dbReference type="PANTHER" id="PTHR43309:SF5">
    <property type="entry name" value="5-OXOPROLINASE SUBUNIT C"/>
    <property type="match status" value="1"/>
</dbReference>
<evidence type="ECO:0000256" key="2">
    <source>
        <dbReference type="ARBA" id="ARBA00022801"/>
    </source>
</evidence>
<dbReference type="EMBL" id="JACHFH010000029">
    <property type="protein sequence ID" value="MBB5336973.1"/>
    <property type="molecule type" value="Genomic_DNA"/>
</dbReference>
<gene>
    <name evidence="5" type="ORF">HNR32_002128</name>
</gene>
<reference evidence="5 6" key="1">
    <citation type="submission" date="2020-08" db="EMBL/GenBank/DDBJ databases">
        <title>Genomic Encyclopedia of Type Strains, Phase IV (KMG-IV): sequencing the most valuable type-strain genomes for metagenomic binning, comparative biology and taxonomic classification.</title>
        <authorList>
            <person name="Goeker M."/>
        </authorList>
    </citation>
    <scope>NUCLEOTIDE SEQUENCE [LARGE SCALE GENOMIC DNA]</scope>
    <source>
        <strain evidence="5 6">DSM 24661</strain>
    </source>
</reference>
<keyword evidence="6" id="KW-1185">Reference proteome</keyword>
<keyword evidence="3" id="KW-0067">ATP-binding</keyword>
<keyword evidence="1" id="KW-0547">Nucleotide-binding</keyword>
<dbReference type="RefSeq" id="WP_183862399.1">
    <property type="nucleotide sequence ID" value="NZ_JACHFH010000029.1"/>
</dbReference>
<sequence>MSLKIIRPGLLTTIQDCGRYGYQKIGVLVSGAMDTYSLRLANMLVGNDENEAALEITLLGPTIEFTADTLIAVTGGDFKPIIDGMPVPYMRPVAVKAGAIMKFSNCQLGCRAYLAVAGGFDIDKVMGSKSTYLRAGIGGFQGRALQKNDLLNTGTPTAFSQHILASLLSRGAQSFAQARWFIGKAQFSKEKLLKPIRVTAGLHYKYFSESAKYNFFSSQYRISKDADRMGYRLQGEVLKAEKPLEIISEAINLGTIQVPPQGMPIILMADHQSVAGYPIIAQTITVDAARIAQLKPNDPIHFKLVSHEEAEQSFIDMEKHMENIKIAIMAKLKN</sequence>
<dbReference type="GO" id="GO:0005524">
    <property type="term" value="F:ATP binding"/>
    <property type="evidence" value="ECO:0007669"/>
    <property type="project" value="UniProtKB-KW"/>
</dbReference>